<evidence type="ECO:0000256" key="6">
    <source>
        <dbReference type="ARBA" id="ARBA00023225"/>
    </source>
</evidence>
<keyword evidence="6" id="KW-1006">Bacterial flagellum protein export</keyword>
<keyword evidence="5" id="KW-0653">Protein transport</keyword>
<accession>A0ABN4UZA0</accession>
<keyword evidence="4" id="KW-1005">Bacterial flagellum biogenesis</keyword>
<evidence type="ECO:0000256" key="1">
    <source>
        <dbReference type="ARBA" id="ARBA00003041"/>
    </source>
</evidence>
<evidence type="ECO:0000256" key="4">
    <source>
        <dbReference type="ARBA" id="ARBA00022795"/>
    </source>
</evidence>
<name>A0ABN4UZA0_9BACT</name>
<dbReference type="RefSeq" id="WP_012057478.1">
    <property type="nucleotide sequence ID" value="NZ_CP007389.1"/>
</dbReference>
<keyword evidence="9" id="KW-0282">Flagellum</keyword>
<protein>
    <submittedName>
        <fullName evidence="9">Flagellar export/assembly protein</fullName>
    </submittedName>
</protein>
<evidence type="ECO:0000256" key="3">
    <source>
        <dbReference type="ARBA" id="ARBA00022448"/>
    </source>
</evidence>
<dbReference type="InterPro" id="IPR051472">
    <property type="entry name" value="T3SS_Stator/FliH"/>
</dbReference>
<feature type="domain" description="Flagellar assembly protein FliH/Type III secretion system HrpE" evidence="8">
    <location>
        <begin position="99"/>
        <end position="216"/>
    </location>
</feature>
<dbReference type="EMBL" id="CP007389">
    <property type="protein sequence ID" value="APT74210.1"/>
    <property type="molecule type" value="Genomic_DNA"/>
</dbReference>
<comment type="similarity">
    <text evidence="2">Belongs to the FliH family.</text>
</comment>
<keyword evidence="9" id="KW-0969">Cilium</keyword>
<dbReference type="PANTHER" id="PTHR34982">
    <property type="entry name" value="YOP PROTEINS TRANSLOCATION PROTEIN L"/>
    <property type="match status" value="1"/>
</dbReference>
<proteinExistence type="inferred from homology"/>
<keyword evidence="7" id="KW-0175">Coiled coil</keyword>
<evidence type="ECO:0000259" key="8">
    <source>
        <dbReference type="Pfam" id="PF02108"/>
    </source>
</evidence>
<evidence type="ECO:0000256" key="5">
    <source>
        <dbReference type="ARBA" id="ARBA00022927"/>
    </source>
</evidence>
<reference evidence="9 10" key="1">
    <citation type="submission" date="2014-02" db="EMBL/GenBank/DDBJ databases">
        <title>Diversity of Thermotogales isolates from hydrothermal vents.</title>
        <authorList>
            <person name="Haverkamp T.H.A."/>
            <person name="Lossouarn J."/>
            <person name="Geslin C."/>
            <person name="Nesbo C.L."/>
        </authorList>
    </citation>
    <scope>NUCLEOTIDE SEQUENCE [LARGE SCALE GENOMIC DNA]</scope>
    <source>
        <strain evidence="9 10">431</strain>
    </source>
</reference>
<evidence type="ECO:0000313" key="10">
    <source>
        <dbReference type="Proteomes" id="UP000185490"/>
    </source>
</evidence>
<dbReference type="InterPro" id="IPR018035">
    <property type="entry name" value="Flagellar_FliH/T3SS_HrpE"/>
</dbReference>
<dbReference type="PANTHER" id="PTHR34982:SF1">
    <property type="entry name" value="FLAGELLAR ASSEMBLY PROTEIN FLIH"/>
    <property type="match status" value="1"/>
</dbReference>
<dbReference type="Pfam" id="PF02108">
    <property type="entry name" value="FliH"/>
    <property type="match status" value="1"/>
</dbReference>
<evidence type="ECO:0000256" key="2">
    <source>
        <dbReference type="ARBA" id="ARBA00006602"/>
    </source>
</evidence>
<evidence type="ECO:0000313" key="9">
    <source>
        <dbReference type="EMBL" id="APT74210.1"/>
    </source>
</evidence>
<dbReference type="Proteomes" id="UP000185490">
    <property type="component" value="Chromosome"/>
</dbReference>
<gene>
    <name evidence="9" type="ORF">BW47_06755</name>
</gene>
<keyword evidence="3" id="KW-0813">Transport</keyword>
<organism evidence="9 10">
    <name type="scientific">Thermosipho melanesiensis</name>
    <dbReference type="NCBI Taxonomy" id="46541"/>
    <lineage>
        <taxon>Bacteria</taxon>
        <taxon>Thermotogati</taxon>
        <taxon>Thermotogota</taxon>
        <taxon>Thermotogae</taxon>
        <taxon>Thermotogales</taxon>
        <taxon>Fervidobacteriaceae</taxon>
        <taxon>Thermosipho</taxon>
    </lineage>
</organism>
<feature type="coiled-coil region" evidence="7">
    <location>
        <begin position="22"/>
        <end position="114"/>
    </location>
</feature>
<evidence type="ECO:0000256" key="7">
    <source>
        <dbReference type="SAM" id="Coils"/>
    </source>
</evidence>
<sequence length="229" mass="26751">MIIKKRYVYIDTPQTINEKKIEKSSENNLKILEEQKRIIEEAKRKADEIINQAKQKASEIIEIAKQKSENIKKEAIKEKEELITTQKQSIENMVKTLNERINFLAKKFEETIDKTTKKIENDLLEITKIIVTKLLEKEIDEETTKRKLNKILTHIIGMKKIKLYINPDDLKLLDEDILSNLRNKGIEIIEDSNVQYGVVAETEMGNINTDLKFQMKLINEIIDEVLKNG</sequence>
<comment type="function">
    <text evidence="1">Needed for flagellar regrowth and assembly.</text>
</comment>
<keyword evidence="10" id="KW-1185">Reference proteome</keyword>
<keyword evidence="9" id="KW-0966">Cell projection</keyword>